<evidence type="ECO:0000256" key="1">
    <source>
        <dbReference type="ARBA" id="ARBA00004651"/>
    </source>
</evidence>
<dbReference type="CDD" id="cd00637">
    <property type="entry name" value="7tm_classA_rhodopsin-like"/>
    <property type="match status" value="1"/>
</dbReference>
<evidence type="ECO:0000256" key="3">
    <source>
        <dbReference type="ARBA" id="ARBA00022475"/>
    </source>
</evidence>
<keyword evidence="4 11" id="KW-0812">Transmembrane</keyword>
<organism evidence="13 14">
    <name type="scientific">Polypedilum vanderplanki</name>
    <name type="common">Sleeping chironomid midge</name>
    <dbReference type="NCBI Taxonomy" id="319348"/>
    <lineage>
        <taxon>Eukaryota</taxon>
        <taxon>Metazoa</taxon>
        <taxon>Ecdysozoa</taxon>
        <taxon>Arthropoda</taxon>
        <taxon>Hexapoda</taxon>
        <taxon>Insecta</taxon>
        <taxon>Pterygota</taxon>
        <taxon>Neoptera</taxon>
        <taxon>Endopterygota</taxon>
        <taxon>Diptera</taxon>
        <taxon>Nematocera</taxon>
        <taxon>Chironomoidea</taxon>
        <taxon>Chironomidae</taxon>
        <taxon>Chironominae</taxon>
        <taxon>Polypedilum</taxon>
        <taxon>Polypedilum</taxon>
    </lineage>
</organism>
<dbReference type="PANTHER" id="PTHR24230">
    <property type="entry name" value="G-PROTEIN COUPLED RECEPTOR"/>
    <property type="match status" value="1"/>
</dbReference>
<feature type="transmembrane region" description="Helical" evidence="11">
    <location>
        <begin position="461"/>
        <end position="479"/>
    </location>
</feature>
<keyword evidence="14" id="KW-1185">Reference proteome</keyword>
<evidence type="ECO:0000256" key="2">
    <source>
        <dbReference type="ARBA" id="ARBA00010663"/>
    </source>
</evidence>
<dbReference type="PANTHER" id="PTHR24230:SF141">
    <property type="entry name" value="G-PROTEIN COUPLED RECEPTORS FAMILY 1 PROFILE DOMAIN-CONTAINING PROTEIN"/>
    <property type="match status" value="1"/>
</dbReference>
<evidence type="ECO:0000313" key="13">
    <source>
        <dbReference type="EMBL" id="KAG5671588.1"/>
    </source>
</evidence>
<dbReference type="FunFam" id="1.20.1070.10:FF:000354">
    <property type="entry name" value="5-hydroxytryptamine receptor 1A"/>
    <property type="match status" value="1"/>
</dbReference>
<comment type="subcellular location">
    <subcellularLocation>
        <location evidence="1">Cell membrane</location>
        <topology evidence="1">Multi-pass membrane protein</topology>
    </subcellularLocation>
</comment>
<feature type="transmembrane region" description="Helical" evidence="11">
    <location>
        <begin position="424"/>
        <end position="441"/>
    </location>
</feature>
<comment type="caution">
    <text evidence="13">The sequence shown here is derived from an EMBL/GenBank/DDBJ whole genome shotgun (WGS) entry which is preliminary data.</text>
</comment>
<dbReference type="OrthoDB" id="9615015at2759"/>
<feature type="transmembrane region" description="Helical" evidence="11">
    <location>
        <begin position="276"/>
        <end position="297"/>
    </location>
</feature>
<evidence type="ECO:0000256" key="8">
    <source>
        <dbReference type="ARBA" id="ARBA00023170"/>
    </source>
</evidence>
<keyword evidence="9" id="KW-0807">Transducer</keyword>
<protein>
    <recommendedName>
        <fullName evidence="12">G-protein coupled receptors family 1 profile domain-containing protein</fullName>
    </recommendedName>
</protein>
<feature type="transmembrane region" description="Helical" evidence="11">
    <location>
        <begin position="236"/>
        <end position="256"/>
    </location>
</feature>
<dbReference type="GO" id="GO:0005886">
    <property type="term" value="C:plasma membrane"/>
    <property type="evidence" value="ECO:0007669"/>
    <property type="project" value="UniProtKB-SubCell"/>
</dbReference>
<evidence type="ECO:0000313" key="14">
    <source>
        <dbReference type="Proteomes" id="UP001107558"/>
    </source>
</evidence>
<accession>A0A9J6BP08</accession>
<proteinExistence type="inferred from homology"/>
<evidence type="ECO:0000256" key="6">
    <source>
        <dbReference type="ARBA" id="ARBA00023040"/>
    </source>
</evidence>
<feature type="region of interest" description="Disordered" evidence="10">
    <location>
        <begin position="576"/>
        <end position="596"/>
    </location>
</feature>
<dbReference type="PRINTS" id="PR00237">
    <property type="entry name" value="GPCRRHODOPSN"/>
</dbReference>
<keyword evidence="5 11" id="KW-1133">Transmembrane helix</keyword>
<keyword evidence="7 11" id="KW-0472">Membrane</keyword>
<feature type="transmembrane region" description="Helical" evidence="11">
    <location>
        <begin position="191"/>
        <end position="215"/>
    </location>
</feature>
<dbReference type="Proteomes" id="UP001107558">
    <property type="component" value="Chromosome 3"/>
</dbReference>
<dbReference type="SUPFAM" id="SSF81321">
    <property type="entry name" value="Family A G protein-coupled receptor-like"/>
    <property type="match status" value="1"/>
</dbReference>
<dbReference type="InterPro" id="IPR017452">
    <property type="entry name" value="GPCR_Rhodpsn_7TM"/>
</dbReference>
<feature type="transmembrane region" description="Helical" evidence="11">
    <location>
        <begin position="351"/>
        <end position="373"/>
    </location>
</feature>
<dbReference type="Gene3D" id="1.20.1070.10">
    <property type="entry name" value="Rhodopsin 7-helix transmembrane proteins"/>
    <property type="match status" value="1"/>
</dbReference>
<feature type="transmembrane region" description="Helical" evidence="11">
    <location>
        <begin position="309"/>
        <end position="331"/>
    </location>
</feature>
<reference evidence="13" key="1">
    <citation type="submission" date="2021-03" db="EMBL/GenBank/DDBJ databases">
        <title>Chromosome level genome of the anhydrobiotic midge Polypedilum vanderplanki.</title>
        <authorList>
            <person name="Yoshida Y."/>
            <person name="Kikawada T."/>
            <person name="Gusev O."/>
        </authorList>
    </citation>
    <scope>NUCLEOTIDE SEQUENCE</scope>
    <source>
        <strain evidence="13">NIAS01</strain>
        <tissue evidence="13">Whole body or cell culture</tissue>
    </source>
</reference>
<evidence type="ECO:0000256" key="4">
    <source>
        <dbReference type="ARBA" id="ARBA00022692"/>
    </source>
</evidence>
<evidence type="ECO:0000256" key="5">
    <source>
        <dbReference type="ARBA" id="ARBA00022989"/>
    </source>
</evidence>
<dbReference type="AlphaFoldDB" id="A0A9J6BP08"/>
<evidence type="ECO:0000256" key="9">
    <source>
        <dbReference type="ARBA" id="ARBA00023224"/>
    </source>
</evidence>
<evidence type="ECO:0000259" key="12">
    <source>
        <dbReference type="PROSITE" id="PS50262"/>
    </source>
</evidence>
<evidence type="ECO:0000256" key="10">
    <source>
        <dbReference type="SAM" id="MobiDB-lite"/>
    </source>
</evidence>
<dbReference type="GO" id="GO:0035237">
    <property type="term" value="F:corazonin receptor activity"/>
    <property type="evidence" value="ECO:0007669"/>
    <property type="project" value="TreeGrafter"/>
</dbReference>
<comment type="similarity">
    <text evidence="2">Belongs to the G-protein coupled receptor 1 family.</text>
</comment>
<keyword evidence="3" id="KW-1003">Cell membrane</keyword>
<sequence>MELKYCVFQCDQKFYSLNSYRTHLRIIYSFNKKYNDYYCTYENCRTSFKNTGRLLKHLNSQYQFLKDAKSNTLNNQTQIIDTPNEISVDNLAKIHDTSKDYTNDPNEEIFSKKKDFSKTTYSKQIKISYNDLRASQYFNLLESILVDVELDQKSNVMDLKATILTAPSLRNESCSNNVNTSLFQQTGASDIIQAFFIMTLTLAIVGANLVLIIVINCRRYSSFIHPQPRYLITSLALIDLAIGLLITPFGILPALLHCYPYGEIFCQIQALLRGALPQQSAVILVCMAVDRYTCALYPHKYHQHSSKKGCVAILSLTWVGVLTFFGILVLPKGYYYNSTGLLACEPFYSKPSYRILATCAFYFPTTMVLMYCYGSSFHANRFRLATAQFQSNSSSSSAFTNAPSGIAEKMVEHERVLRGSTSRTMAAISLGFIVIVTPYTIQEVVAACTGSKVPPIVDFIVTWFALSNGFWNPFLYWLLNAHFRSISHDMITSKCFRRRRNKLDDSKHHSCTMSIECDHEIPLPPLPKMAPPSTITGNNDFDGLSEKYWGEILERTFSSNSLHALQHQHHQHNHHQIQMHNSNGKQHHHFGNNTAFSDINLNRSDTNLYYSNSEPRLCEHDLHDINCAKNRAFFGAFNRIEDI</sequence>
<evidence type="ECO:0000256" key="7">
    <source>
        <dbReference type="ARBA" id="ARBA00023136"/>
    </source>
</evidence>
<dbReference type="EMBL" id="JADBJN010000003">
    <property type="protein sequence ID" value="KAG5671588.1"/>
    <property type="molecule type" value="Genomic_DNA"/>
</dbReference>
<evidence type="ECO:0000256" key="11">
    <source>
        <dbReference type="SAM" id="Phobius"/>
    </source>
</evidence>
<keyword evidence="6" id="KW-0297">G-protein coupled receptor</keyword>
<name>A0A9J6BP08_POLVA</name>
<dbReference type="Pfam" id="PF00001">
    <property type="entry name" value="7tm_1"/>
    <property type="match status" value="1"/>
</dbReference>
<keyword evidence="8" id="KW-0675">Receptor</keyword>
<feature type="domain" description="G-protein coupled receptors family 1 profile" evidence="12">
    <location>
        <begin position="207"/>
        <end position="476"/>
    </location>
</feature>
<gene>
    <name evidence="13" type="ORF">PVAND_001781</name>
</gene>
<dbReference type="InterPro" id="IPR000276">
    <property type="entry name" value="GPCR_Rhodpsn"/>
</dbReference>
<dbReference type="PROSITE" id="PS50262">
    <property type="entry name" value="G_PROTEIN_RECEP_F1_2"/>
    <property type="match status" value="1"/>
</dbReference>